<dbReference type="InterPro" id="IPR006555">
    <property type="entry name" value="ATP-dep_Helicase_C"/>
</dbReference>
<dbReference type="InterPro" id="IPR045028">
    <property type="entry name" value="DinG/Rad3-like"/>
</dbReference>
<keyword evidence="4" id="KW-0227">DNA damage</keyword>
<dbReference type="InterPro" id="IPR014013">
    <property type="entry name" value="Helic_SF1/SF2_ATP-bd_DinG/Rad3"/>
</dbReference>
<dbReference type="GO" id="GO:0051539">
    <property type="term" value="F:4 iron, 4 sulfur cluster binding"/>
    <property type="evidence" value="ECO:0007669"/>
    <property type="project" value="UniProtKB-KW"/>
</dbReference>
<dbReference type="GO" id="GO:0010569">
    <property type="term" value="P:regulation of double-strand break repair via homologous recombination"/>
    <property type="evidence" value="ECO:0007669"/>
    <property type="project" value="TreeGrafter"/>
</dbReference>
<protein>
    <submittedName>
        <fullName evidence="15">DNA helicase</fullName>
    </submittedName>
</protein>
<dbReference type="GO" id="GO:0070182">
    <property type="term" value="F:DNA polymerase binding"/>
    <property type="evidence" value="ECO:0007669"/>
    <property type="project" value="TreeGrafter"/>
</dbReference>
<dbReference type="InterPro" id="IPR027417">
    <property type="entry name" value="P-loop_NTPase"/>
</dbReference>
<evidence type="ECO:0000256" key="8">
    <source>
        <dbReference type="ARBA" id="ARBA00023004"/>
    </source>
</evidence>
<dbReference type="GO" id="GO:0016818">
    <property type="term" value="F:hydrolase activity, acting on acid anhydrides, in phosphorus-containing anhydrides"/>
    <property type="evidence" value="ECO:0007669"/>
    <property type="project" value="InterPro"/>
</dbReference>
<evidence type="ECO:0000256" key="9">
    <source>
        <dbReference type="ARBA" id="ARBA00023014"/>
    </source>
</evidence>
<dbReference type="GO" id="GO:0006281">
    <property type="term" value="P:DNA repair"/>
    <property type="evidence" value="ECO:0007669"/>
    <property type="project" value="UniProtKB-KW"/>
</dbReference>
<evidence type="ECO:0000256" key="11">
    <source>
        <dbReference type="ARBA" id="ARBA00023204"/>
    </source>
</evidence>
<dbReference type="GO" id="GO:0003677">
    <property type="term" value="F:DNA binding"/>
    <property type="evidence" value="ECO:0007669"/>
    <property type="project" value="UniProtKB-KW"/>
</dbReference>
<dbReference type="InterPro" id="IPR029063">
    <property type="entry name" value="SAM-dependent_MTases_sf"/>
</dbReference>
<dbReference type="SUPFAM" id="SSF52540">
    <property type="entry name" value="P-loop containing nucleoside triphosphate hydrolases"/>
    <property type="match status" value="1"/>
</dbReference>
<dbReference type="Pfam" id="PF13307">
    <property type="entry name" value="Helicase_C_2"/>
    <property type="match status" value="1"/>
</dbReference>
<keyword evidence="8" id="KW-0408">Iron</keyword>
<dbReference type="Pfam" id="PF06733">
    <property type="entry name" value="DEAD_2"/>
    <property type="match status" value="1"/>
</dbReference>
<organism evidence="14 15">
    <name type="scientific">Heterorhabditis bacteriophora</name>
    <name type="common">Entomopathogenic nematode worm</name>
    <dbReference type="NCBI Taxonomy" id="37862"/>
    <lineage>
        <taxon>Eukaryota</taxon>
        <taxon>Metazoa</taxon>
        <taxon>Ecdysozoa</taxon>
        <taxon>Nematoda</taxon>
        <taxon>Chromadorea</taxon>
        <taxon>Rhabditida</taxon>
        <taxon>Rhabditina</taxon>
        <taxon>Rhabditomorpha</taxon>
        <taxon>Strongyloidea</taxon>
        <taxon>Heterorhabditidae</taxon>
        <taxon>Heterorhabditis</taxon>
    </lineage>
</organism>
<evidence type="ECO:0000256" key="5">
    <source>
        <dbReference type="ARBA" id="ARBA00022801"/>
    </source>
</evidence>
<evidence type="ECO:0000256" key="4">
    <source>
        <dbReference type="ARBA" id="ARBA00022763"/>
    </source>
</evidence>
<accession>A0A1I7XVH6</accession>
<dbReference type="GO" id="GO:0005634">
    <property type="term" value="C:nucleus"/>
    <property type="evidence" value="ECO:0007669"/>
    <property type="project" value="TreeGrafter"/>
</dbReference>
<dbReference type="InterPro" id="IPR025714">
    <property type="entry name" value="Methyltranfer_dom"/>
</dbReference>
<keyword evidence="6" id="KW-0347">Helicase</keyword>
<keyword evidence="11" id="KW-0234">DNA repair</keyword>
<dbReference type="GO" id="GO:0046872">
    <property type="term" value="F:metal ion binding"/>
    <property type="evidence" value="ECO:0007669"/>
    <property type="project" value="UniProtKB-KW"/>
</dbReference>
<dbReference type="PANTHER" id="PTHR11472:SF34">
    <property type="entry name" value="REGULATOR OF TELOMERE ELONGATION HELICASE 1"/>
    <property type="match status" value="1"/>
</dbReference>
<dbReference type="GO" id="GO:0045910">
    <property type="term" value="P:negative regulation of DNA recombination"/>
    <property type="evidence" value="ECO:0007669"/>
    <property type="project" value="TreeGrafter"/>
</dbReference>
<evidence type="ECO:0000256" key="1">
    <source>
        <dbReference type="ARBA" id="ARBA00022485"/>
    </source>
</evidence>
<dbReference type="SUPFAM" id="SSF53335">
    <property type="entry name" value="S-adenosyl-L-methionine-dependent methyltransferases"/>
    <property type="match status" value="1"/>
</dbReference>
<evidence type="ECO:0000256" key="2">
    <source>
        <dbReference type="ARBA" id="ARBA00022723"/>
    </source>
</evidence>
<dbReference type="SMART" id="SM00488">
    <property type="entry name" value="DEXDc2"/>
    <property type="match status" value="1"/>
</dbReference>
<reference evidence="15" key="1">
    <citation type="submission" date="2016-11" db="UniProtKB">
        <authorList>
            <consortium name="WormBaseParasite"/>
        </authorList>
    </citation>
    <scope>IDENTIFICATION</scope>
</reference>
<evidence type="ECO:0000313" key="14">
    <source>
        <dbReference type="Proteomes" id="UP000095283"/>
    </source>
</evidence>
<dbReference type="AlphaFoldDB" id="A0A1I7XVH6"/>
<evidence type="ECO:0000256" key="7">
    <source>
        <dbReference type="ARBA" id="ARBA00022840"/>
    </source>
</evidence>
<dbReference type="PROSITE" id="PS01131">
    <property type="entry name" value="RRNA_A_DIMETH"/>
    <property type="match status" value="1"/>
</dbReference>
<dbReference type="Proteomes" id="UP000095283">
    <property type="component" value="Unplaced"/>
</dbReference>
<evidence type="ECO:0000259" key="13">
    <source>
        <dbReference type="PROSITE" id="PS51193"/>
    </source>
</evidence>
<dbReference type="InterPro" id="IPR020596">
    <property type="entry name" value="rRNA_Ade_Mease_Trfase_CS"/>
</dbReference>
<keyword evidence="12" id="KW-0413">Isomerase</keyword>
<keyword evidence="10" id="KW-0238">DNA-binding</keyword>
<dbReference type="PANTHER" id="PTHR11472">
    <property type="entry name" value="DNA REPAIR DEAD HELICASE RAD3/XP-D SUBFAMILY MEMBER"/>
    <property type="match status" value="1"/>
</dbReference>
<keyword evidence="9" id="KW-0411">Iron-sulfur</keyword>
<sequence>MFSDGGLLFLIDKYSWLSDMYVIDHFVEGNWGKMPNSWRLELEEYEAIDWASFLDISSPLRRPLPLSLYCLRHLIKLLTIDRKAVRSSNEIALSLGFDSLSELQDNDSLSSALYNELKIRVKLKKEHEICRVLDVIRLLKNSSSQSPGFDTIIDVGAGLGHLSRFLAMNLTDVNVRAIESDRQLVESSSLLDLYISRRAGGTITVPQRLNEYVTSETKDEVFSEGKNTSALILGLHPCGNLSPSIIRIFNNLPSASVIMLLGCCYHKLNDGYDKLFHRKLDEINQFVPYSHKVHCYRAALEWLIVNCGWIDNSQQKRHLGLKGVKKAHEMTFMEYAQKALFGKEDLWIAIRKYVGTGKTLCLLCAVLGWIQKQKMSLAPTMQEMMALSAGVKKDASSGIRNSRYLFVPRVFYCSRTHSQLAQVVRELNKTTYKIMATAIIGSRDQFCIHDRISKESDNQIKVGLLNIKKNLLSENYLFLQSIMCRNVVSKRTCSYYNQWDKMTLENLNQISAESGNVPDIEEIVATGRKHRYCPFFRNRQMNETAELVLLPYNYLIDPQLRRQNNIDLNGSIIIFDEAHNLDNCSQAFGSDMDKFNRKDKDPAFNIGTAAQVLNMLFELETHIENGYDDKIGRISSDFPGKKAAEFLNDEGNEYAERKGKEGWKKRDNIRESSSMQSENLGSLLNGKNLEKIRSFILVVYSSLSQEVHFSMISEQKITLKYWCFTAGIAMKSLKAVGVRNIIVTSGTLSPLSNFIHNLGISSDEYVSGIAESLLSMAITVPQGILVFFASYSLMNQMINELKKRKPERSSYSYWQMIIDTKTVVVEPRNKQELSVVRCEFTQGVRTEKGAMFFAVCRGKVSYIFNYILLVKIRLFRFFISRSATIREESALKSIKVKKRPITMETSEKNEILYDLDLYPGSASVDCLSQRGEIKNQPTSISQLMFEDLDDATIHRHRIDRMKNTVNLPDSFGAINATQMTFDEKSSSRSLSVRKKLKITVHWMNDKIEKKENGEKCKMKWYGKKKGACTANKKEVC</sequence>
<dbReference type="GO" id="GO:1904430">
    <property type="term" value="P:negative regulation of t-circle formation"/>
    <property type="evidence" value="ECO:0007669"/>
    <property type="project" value="TreeGrafter"/>
</dbReference>
<keyword evidence="7" id="KW-0067">ATP-binding</keyword>
<dbReference type="PROSITE" id="PS51193">
    <property type="entry name" value="HELICASE_ATP_BIND_2"/>
    <property type="match status" value="1"/>
</dbReference>
<dbReference type="InterPro" id="IPR006554">
    <property type="entry name" value="Helicase-like_DEXD_c2"/>
</dbReference>
<dbReference type="GO" id="GO:0005524">
    <property type="term" value="F:ATP binding"/>
    <property type="evidence" value="ECO:0007669"/>
    <property type="project" value="UniProtKB-KW"/>
</dbReference>
<feature type="domain" description="Helicase ATP-binding" evidence="13">
    <location>
        <begin position="315"/>
        <end position="635"/>
    </location>
</feature>
<dbReference type="GO" id="GO:0090657">
    <property type="term" value="P:telomeric loop disassembly"/>
    <property type="evidence" value="ECO:0007669"/>
    <property type="project" value="TreeGrafter"/>
</dbReference>
<keyword evidence="5" id="KW-0378">Hydrolase</keyword>
<evidence type="ECO:0000313" key="15">
    <source>
        <dbReference type="WBParaSite" id="Hba_21576"/>
    </source>
</evidence>
<dbReference type="Pfam" id="PF13679">
    <property type="entry name" value="Methyltransf_32"/>
    <property type="match status" value="1"/>
</dbReference>
<proteinExistence type="predicted"/>
<dbReference type="GO" id="GO:0000179">
    <property type="term" value="F:rRNA (adenine-N6,N6-)-dimethyltransferase activity"/>
    <property type="evidence" value="ECO:0007669"/>
    <property type="project" value="InterPro"/>
</dbReference>
<dbReference type="WBParaSite" id="Hba_21576">
    <property type="protein sequence ID" value="Hba_21576"/>
    <property type="gene ID" value="Hba_21576"/>
</dbReference>
<keyword evidence="14" id="KW-1185">Reference proteome</keyword>
<dbReference type="Gene3D" id="3.40.50.300">
    <property type="entry name" value="P-loop containing nucleotide triphosphate hydrolases"/>
    <property type="match status" value="2"/>
</dbReference>
<name>A0A1I7XVH6_HETBA</name>
<evidence type="ECO:0000256" key="3">
    <source>
        <dbReference type="ARBA" id="ARBA00022741"/>
    </source>
</evidence>
<keyword evidence="1" id="KW-0004">4Fe-4S</keyword>
<keyword evidence="2" id="KW-0479">Metal-binding</keyword>
<evidence type="ECO:0000256" key="10">
    <source>
        <dbReference type="ARBA" id="ARBA00023125"/>
    </source>
</evidence>
<keyword evidence="3" id="KW-0547">Nucleotide-binding</keyword>
<dbReference type="InterPro" id="IPR002464">
    <property type="entry name" value="DNA/RNA_helicase_DEAH_CS"/>
</dbReference>
<dbReference type="GO" id="GO:0003678">
    <property type="term" value="F:DNA helicase activity"/>
    <property type="evidence" value="ECO:0007669"/>
    <property type="project" value="InterPro"/>
</dbReference>
<evidence type="ECO:0000256" key="6">
    <source>
        <dbReference type="ARBA" id="ARBA00022806"/>
    </source>
</evidence>
<evidence type="ECO:0000256" key="12">
    <source>
        <dbReference type="ARBA" id="ARBA00023235"/>
    </source>
</evidence>
<dbReference type="InterPro" id="IPR010614">
    <property type="entry name" value="RAD3-like_helicase_DEAD"/>
</dbReference>
<dbReference type="PROSITE" id="PS00690">
    <property type="entry name" value="DEAH_ATP_HELICASE"/>
    <property type="match status" value="1"/>
</dbReference>